<reference evidence="2 3" key="1">
    <citation type="submission" date="2019-03" db="EMBL/GenBank/DDBJ databases">
        <title>Genomic Encyclopedia of Type Strains, Phase IV (KMG-IV): sequencing the most valuable type-strain genomes for metagenomic binning, comparative biology and taxonomic classification.</title>
        <authorList>
            <person name="Goeker M."/>
        </authorList>
    </citation>
    <scope>NUCLEOTIDE SEQUENCE [LARGE SCALE GENOMIC DNA]</scope>
    <source>
        <strain evidence="2 3">DSM 25903</strain>
    </source>
</reference>
<protein>
    <submittedName>
        <fullName evidence="2">Uncharacterized protein</fullName>
    </submittedName>
</protein>
<evidence type="ECO:0000256" key="1">
    <source>
        <dbReference type="SAM" id="Phobius"/>
    </source>
</evidence>
<keyword evidence="1" id="KW-0472">Membrane</keyword>
<evidence type="ECO:0000313" key="3">
    <source>
        <dbReference type="Proteomes" id="UP000295122"/>
    </source>
</evidence>
<organism evidence="2 3">
    <name type="scientific">Enterovirga rhinocerotis</name>
    <dbReference type="NCBI Taxonomy" id="1339210"/>
    <lineage>
        <taxon>Bacteria</taxon>
        <taxon>Pseudomonadati</taxon>
        <taxon>Pseudomonadota</taxon>
        <taxon>Alphaproteobacteria</taxon>
        <taxon>Hyphomicrobiales</taxon>
        <taxon>Methylobacteriaceae</taxon>
        <taxon>Enterovirga</taxon>
    </lineage>
</organism>
<evidence type="ECO:0000313" key="2">
    <source>
        <dbReference type="EMBL" id="TDR94433.1"/>
    </source>
</evidence>
<dbReference type="Proteomes" id="UP000295122">
    <property type="component" value="Unassembled WGS sequence"/>
</dbReference>
<keyword evidence="1" id="KW-1133">Transmembrane helix</keyword>
<feature type="transmembrane region" description="Helical" evidence="1">
    <location>
        <begin position="72"/>
        <end position="91"/>
    </location>
</feature>
<feature type="transmembrane region" description="Helical" evidence="1">
    <location>
        <begin position="6"/>
        <end position="27"/>
    </location>
</feature>
<comment type="caution">
    <text evidence="2">The sequence shown here is derived from an EMBL/GenBank/DDBJ whole genome shotgun (WGS) entry which is preliminary data.</text>
</comment>
<accession>A0A4R7C885</accession>
<dbReference type="RefSeq" id="WP_342636823.1">
    <property type="nucleotide sequence ID" value="NZ_SNZR01000011.1"/>
</dbReference>
<gene>
    <name evidence="2" type="ORF">EV668_1720</name>
</gene>
<feature type="transmembrane region" description="Helical" evidence="1">
    <location>
        <begin position="39"/>
        <end position="60"/>
    </location>
</feature>
<dbReference type="EMBL" id="SNZR01000011">
    <property type="protein sequence ID" value="TDR94433.1"/>
    <property type="molecule type" value="Genomic_DNA"/>
</dbReference>
<dbReference type="AlphaFoldDB" id="A0A4R7C885"/>
<keyword evidence="3" id="KW-1185">Reference proteome</keyword>
<name>A0A4R7C885_9HYPH</name>
<proteinExistence type="predicted"/>
<sequence length="99" mass="10613">MIAPSVPFSTWILAAFDPILIVAATYLGWKADQAGKVFIAAIAAIGITLVIEAVITWIGIPSLAPVSREGPMLLPVRSVAALIWAGLGYGAHRLYERRR</sequence>
<keyword evidence="1" id="KW-0812">Transmembrane</keyword>